<protein>
    <submittedName>
        <fullName evidence="9">Calcitonin gene-related peptide type 1 receptor-like</fullName>
    </submittedName>
</protein>
<feature type="transmembrane region" description="Helical" evidence="6">
    <location>
        <begin position="232"/>
        <end position="251"/>
    </location>
</feature>
<dbReference type="PANTHER" id="PTHR45620:SF42">
    <property type="entry name" value="G-PROTEIN COUPLED RECEPTOR SEB-2"/>
    <property type="match status" value="1"/>
</dbReference>
<comment type="subcellular location">
    <subcellularLocation>
        <location evidence="1">Membrane</location>
        <topology evidence="1">Multi-pass membrane protein</topology>
    </subcellularLocation>
</comment>
<dbReference type="InterPro" id="IPR050332">
    <property type="entry name" value="GPCR_2"/>
</dbReference>
<organism evidence="8 9">
    <name type="scientific">Priapulus caudatus</name>
    <name type="common">Priapulid worm</name>
    <dbReference type="NCBI Taxonomy" id="37621"/>
    <lineage>
        <taxon>Eukaryota</taxon>
        <taxon>Metazoa</taxon>
        <taxon>Ecdysozoa</taxon>
        <taxon>Scalidophora</taxon>
        <taxon>Priapulida</taxon>
        <taxon>Priapulimorpha</taxon>
        <taxon>Priapulimorphida</taxon>
        <taxon>Priapulidae</taxon>
        <taxon>Priapulus</taxon>
    </lineage>
</organism>
<evidence type="ECO:0000313" key="9">
    <source>
        <dbReference type="RefSeq" id="XP_014674859.1"/>
    </source>
</evidence>
<sequence length="341" mass="38222">MDRGASPANSLRAAIIAASAGILSGSEHPDVPALRGCLQCWGEPGRPDGQEYARVRLLYVLPLLRCAYSTKDCVAEGDVAWFQQYDECRGFDKEFTFYNECEKSDVINELIRDRYMVRDVLWGISLVFILPAIIIFLSYRQLRTRNNIVHVNFFTAHLLSSLFFLIYDVTISLDALDGQSGTSTADGGVGCVIFTVLVHKYLRLTSYAWMFCEGFHLHQLIAAAFQKTSMPALYIIGWVFPVVPVIIYVILRATNPNYDAWCWAAPAGGLEWIITSCIIAAFFVHACLRRTLYHKFPSMRPVPKGRPSVSGTQVTNDYSMTQPPNNNEEAPKNPPAAQTKF</sequence>
<dbReference type="PANTHER" id="PTHR45620">
    <property type="entry name" value="PDF RECEPTOR-LIKE PROTEIN-RELATED"/>
    <property type="match status" value="1"/>
</dbReference>
<accession>A0ABM1ERN8</accession>
<dbReference type="Proteomes" id="UP000695022">
    <property type="component" value="Unplaced"/>
</dbReference>
<dbReference type="RefSeq" id="XP_014674859.1">
    <property type="nucleotide sequence ID" value="XM_014819373.1"/>
</dbReference>
<dbReference type="InterPro" id="IPR017981">
    <property type="entry name" value="GPCR_2-like_7TM"/>
</dbReference>
<dbReference type="Gene3D" id="1.20.1070.10">
    <property type="entry name" value="Rhodopsin 7-helix transmembrane proteins"/>
    <property type="match status" value="1"/>
</dbReference>
<keyword evidence="8" id="KW-1185">Reference proteome</keyword>
<feature type="domain" description="G-protein coupled receptors family 2 profile 2" evidence="7">
    <location>
        <begin position="114"/>
        <end position="288"/>
    </location>
</feature>
<feature type="transmembrane region" description="Helical" evidence="6">
    <location>
        <begin position="120"/>
        <end position="139"/>
    </location>
</feature>
<keyword evidence="2 6" id="KW-0812">Transmembrane</keyword>
<feature type="compositionally biased region" description="Polar residues" evidence="5">
    <location>
        <begin position="309"/>
        <end position="322"/>
    </location>
</feature>
<evidence type="ECO:0000259" key="7">
    <source>
        <dbReference type="PROSITE" id="PS50261"/>
    </source>
</evidence>
<evidence type="ECO:0000256" key="1">
    <source>
        <dbReference type="ARBA" id="ARBA00004141"/>
    </source>
</evidence>
<reference evidence="9" key="1">
    <citation type="submission" date="2025-08" db="UniProtKB">
        <authorList>
            <consortium name="RefSeq"/>
        </authorList>
    </citation>
    <scope>IDENTIFICATION</scope>
</reference>
<evidence type="ECO:0000256" key="6">
    <source>
        <dbReference type="SAM" id="Phobius"/>
    </source>
</evidence>
<evidence type="ECO:0000256" key="4">
    <source>
        <dbReference type="ARBA" id="ARBA00023136"/>
    </source>
</evidence>
<evidence type="ECO:0000256" key="3">
    <source>
        <dbReference type="ARBA" id="ARBA00022989"/>
    </source>
</evidence>
<proteinExistence type="predicted"/>
<keyword evidence="4 6" id="KW-0472">Membrane</keyword>
<name>A0ABM1ERN8_PRICU</name>
<dbReference type="PRINTS" id="PR00249">
    <property type="entry name" value="GPCRSECRETIN"/>
</dbReference>
<evidence type="ECO:0000256" key="5">
    <source>
        <dbReference type="SAM" id="MobiDB-lite"/>
    </source>
</evidence>
<gene>
    <name evidence="9" type="primary">LOC106814974</name>
</gene>
<evidence type="ECO:0000313" key="8">
    <source>
        <dbReference type="Proteomes" id="UP000695022"/>
    </source>
</evidence>
<feature type="transmembrane region" description="Helical" evidence="6">
    <location>
        <begin position="151"/>
        <end position="167"/>
    </location>
</feature>
<dbReference type="GeneID" id="106814974"/>
<feature type="region of interest" description="Disordered" evidence="5">
    <location>
        <begin position="302"/>
        <end position="341"/>
    </location>
</feature>
<evidence type="ECO:0000256" key="2">
    <source>
        <dbReference type="ARBA" id="ARBA00022692"/>
    </source>
</evidence>
<dbReference type="Pfam" id="PF00002">
    <property type="entry name" value="7tm_2"/>
    <property type="match status" value="1"/>
</dbReference>
<dbReference type="PROSITE" id="PS50261">
    <property type="entry name" value="G_PROTEIN_RECEP_F2_4"/>
    <property type="match status" value="1"/>
</dbReference>
<dbReference type="InterPro" id="IPR000832">
    <property type="entry name" value="GPCR_2_secretin-like"/>
</dbReference>
<keyword evidence="3 6" id="KW-1133">Transmembrane helix</keyword>
<feature type="transmembrane region" description="Helical" evidence="6">
    <location>
        <begin position="263"/>
        <end position="288"/>
    </location>
</feature>